<protein>
    <recommendedName>
        <fullName evidence="3">ATP-dependent DNA helicase</fullName>
    </recommendedName>
</protein>
<accession>A0A9P6XX89</accession>
<organism evidence="1 2">
    <name type="scientific">Rhizopus oryzae</name>
    <name type="common">Mucormycosis agent</name>
    <name type="synonym">Rhizopus arrhizus var. delemar</name>
    <dbReference type="NCBI Taxonomy" id="64495"/>
    <lineage>
        <taxon>Eukaryota</taxon>
        <taxon>Fungi</taxon>
        <taxon>Fungi incertae sedis</taxon>
        <taxon>Mucoromycota</taxon>
        <taxon>Mucoromycotina</taxon>
        <taxon>Mucoromycetes</taxon>
        <taxon>Mucorales</taxon>
        <taxon>Mucorineae</taxon>
        <taxon>Rhizopodaceae</taxon>
        <taxon>Rhizopus</taxon>
    </lineage>
</organism>
<gene>
    <name evidence="1" type="ORF">G6F51_012231</name>
</gene>
<evidence type="ECO:0000313" key="1">
    <source>
        <dbReference type="EMBL" id="KAG1534203.1"/>
    </source>
</evidence>
<comment type="caution">
    <text evidence="1">The sequence shown here is derived from an EMBL/GenBank/DDBJ whole genome shotgun (WGS) entry which is preliminary data.</text>
</comment>
<dbReference type="EMBL" id="JAANIT010003395">
    <property type="protein sequence ID" value="KAG1534203.1"/>
    <property type="molecule type" value="Genomic_DNA"/>
</dbReference>
<evidence type="ECO:0008006" key="3">
    <source>
        <dbReference type="Google" id="ProtNLM"/>
    </source>
</evidence>
<reference evidence="1" key="1">
    <citation type="journal article" date="2020" name="Microb. Genom.">
        <title>Genetic diversity of clinical and environmental Mucorales isolates obtained from an investigation of mucormycosis cases among solid organ transplant recipients.</title>
        <authorList>
            <person name="Nguyen M.H."/>
            <person name="Kaul D."/>
            <person name="Muto C."/>
            <person name="Cheng S.J."/>
            <person name="Richter R.A."/>
            <person name="Bruno V.M."/>
            <person name="Liu G."/>
            <person name="Beyhan S."/>
            <person name="Sundermann A.J."/>
            <person name="Mounaud S."/>
            <person name="Pasculle A.W."/>
            <person name="Nierman W.C."/>
            <person name="Driscoll E."/>
            <person name="Cumbie R."/>
            <person name="Clancy C.J."/>
            <person name="Dupont C.L."/>
        </authorList>
    </citation>
    <scope>NUCLEOTIDE SEQUENCE</scope>
    <source>
        <strain evidence="1">GL16</strain>
    </source>
</reference>
<sequence>MLKLTINMRVQGTSSTDLLFKNWSYNPYFQNATVRVSPFIFRTVGFNLPINRVYLTEKLSNAIQDSSVFAISAILTSRNTTVDSISSSVLNFMPGEIFSPNSIDKADISNCDDTANEELFQVSTEYLQSLNPRNYPPS</sequence>
<proteinExistence type="predicted"/>
<name>A0A9P6XX89_RHIOR</name>
<dbReference type="Proteomes" id="UP000717996">
    <property type="component" value="Unassembled WGS sequence"/>
</dbReference>
<dbReference type="AlphaFoldDB" id="A0A9P6XX89"/>
<evidence type="ECO:0000313" key="2">
    <source>
        <dbReference type="Proteomes" id="UP000717996"/>
    </source>
</evidence>